<feature type="compositionally biased region" description="Acidic residues" evidence="1">
    <location>
        <begin position="384"/>
        <end position="393"/>
    </location>
</feature>
<sequence>MTMASHVRFEGDNSGFQLGNNYGNIHIQARPGMFNFLSCRNRTNTLIERPETPPEPLSTVPFDRDPDFVTCGSILDDIDDKCSSPASRIIALCGLGGVGKSQLAIEYCYRVRERSLGTWVLWVHASNAARLELSYREIADRLKIFGRKDPQASVFQLLHDWLHESKRGRWILILDNLDDESLLSESVQAHSQNSALRKPFRGLLPRCSHGTIILTTRHMKVARMMAKESDILGITPMDEKFASTLMKQKLTVGTTEKEIKEIVETLEFMPLAIVHAASYMEHQYPPWSVAKYLKVFRKSHRRLLVDHEAEHMHHRRDTSASNSILVTWQISFDYIRQSHRSAANLLSLMSFFDRQGIPRKFLQDQRRNSPPDLQTTRPSHSDSEESATESDEDLDFNSDLLTLRDFSFISINHDGAEETIEMHRLVQFALINWLEIHEEIEHWKSRFIRILCSAFPDEVSTHEESYGWKKAQKLFPHVKSAMLQRPKSDEDLLRWASLLFNASLHAWDGGKIADMKQLVLNAKEARETLLGPEHMSTLKSSKILALAYTLQGRFPKAEVLQTHLVENIKTGLGGDNEMMIDAMNDLALTYKAQGRLQEAAELQWQVMEKSKKLFPEDHPNSIAALANLAATCNKMGDYQHAEILGDTSVRIFVPKLGLHHPNTMACMGNLASTYISQNRFDEAKVLLEPVLGFSQRFYGVNSPNCFPAMNSLATLHQEQGQWEEAEKLYMQILTSPEAHGEEHPDTLTVLSNLAALYRSVNNYAKSVELHEQVANVRKRVLGEEHLDTCESQGCLAQAYGDQGRWKDAEQAQISCLQGVKSALGEDDPRTVHAINHLAKIFEHQGRMHDIFAYVKDVSNVTMPYLTRIPIQALTPSGEQRPSERYHPAQPRDIFEVFSILCQCGHGGLPRSIILQILDHARYWLLHRAWRKGFLRVTENECQEKTPYLATTLVHGSKHPVQMIKFRIISYEHGHASHPESHDTSEISGTWFDLNIEPGPQQGPDRISRQRHLMTNLYARLGFALHIISFPSLSTQWVRNLQAGDRISVVPMARYPGWANHVEGVCIEVYTSCLLAQPITESPCAGGMEVCH</sequence>
<dbReference type="OrthoDB" id="195446at2759"/>
<dbReference type="GO" id="GO:0043531">
    <property type="term" value="F:ADP binding"/>
    <property type="evidence" value="ECO:0007669"/>
    <property type="project" value="InterPro"/>
</dbReference>
<dbReference type="SUPFAM" id="SSF48452">
    <property type="entry name" value="TPR-like"/>
    <property type="match status" value="2"/>
</dbReference>
<keyword evidence="5" id="KW-1185">Reference proteome</keyword>
<dbReference type="InterPro" id="IPR019734">
    <property type="entry name" value="TPR_rpt"/>
</dbReference>
<dbReference type="InterPro" id="IPR027417">
    <property type="entry name" value="P-loop_NTPase"/>
</dbReference>
<evidence type="ECO:0000256" key="1">
    <source>
        <dbReference type="SAM" id="MobiDB-lite"/>
    </source>
</evidence>
<reference evidence="4" key="2">
    <citation type="journal article" date="2023" name="IMA Fungus">
        <title>Comparative genomic study of the Penicillium genus elucidates a diverse pangenome and 15 lateral gene transfer events.</title>
        <authorList>
            <person name="Petersen C."/>
            <person name="Sorensen T."/>
            <person name="Nielsen M.R."/>
            <person name="Sondergaard T.E."/>
            <person name="Sorensen J.L."/>
            <person name="Fitzpatrick D.A."/>
            <person name="Frisvad J.C."/>
            <person name="Nielsen K.L."/>
        </authorList>
    </citation>
    <scope>NUCLEOTIDE SEQUENCE</scope>
    <source>
        <strain evidence="4">IBT 19713</strain>
    </source>
</reference>
<evidence type="ECO:0000259" key="2">
    <source>
        <dbReference type="Pfam" id="PF00931"/>
    </source>
</evidence>
<feature type="domain" description="NB-ARC" evidence="2">
    <location>
        <begin position="79"/>
        <end position="249"/>
    </location>
</feature>
<dbReference type="PANTHER" id="PTHR46082:SF6">
    <property type="entry name" value="AAA+ ATPASE DOMAIN-CONTAINING PROTEIN-RELATED"/>
    <property type="match status" value="1"/>
</dbReference>
<evidence type="ECO:0000313" key="4">
    <source>
        <dbReference type="EMBL" id="KAJ5225402.1"/>
    </source>
</evidence>
<dbReference type="InterPro" id="IPR002182">
    <property type="entry name" value="NB-ARC"/>
</dbReference>
<feature type="domain" description="Fungal death-pathway protein SesB" evidence="3">
    <location>
        <begin position="5"/>
        <end position="26"/>
    </location>
</feature>
<name>A0A9W9NSK6_9EURO</name>
<dbReference type="Pfam" id="PF00931">
    <property type="entry name" value="NB-ARC"/>
    <property type="match status" value="1"/>
</dbReference>
<dbReference type="PANTHER" id="PTHR46082">
    <property type="entry name" value="ATP/GTP-BINDING PROTEIN-RELATED"/>
    <property type="match status" value="1"/>
</dbReference>
<accession>A0A9W9NSK6</accession>
<dbReference type="InterPro" id="IPR011990">
    <property type="entry name" value="TPR-like_helical_dom_sf"/>
</dbReference>
<dbReference type="Pfam" id="PF13374">
    <property type="entry name" value="TPR_10"/>
    <property type="match status" value="2"/>
</dbReference>
<dbReference type="RefSeq" id="XP_058328813.1">
    <property type="nucleotide sequence ID" value="XM_058475923.1"/>
</dbReference>
<dbReference type="GeneID" id="83203226"/>
<gene>
    <name evidence="4" type="ORF">N7468_006627</name>
</gene>
<organism evidence="4 5">
    <name type="scientific">Penicillium chermesinum</name>
    <dbReference type="NCBI Taxonomy" id="63820"/>
    <lineage>
        <taxon>Eukaryota</taxon>
        <taxon>Fungi</taxon>
        <taxon>Dikarya</taxon>
        <taxon>Ascomycota</taxon>
        <taxon>Pezizomycotina</taxon>
        <taxon>Eurotiomycetes</taxon>
        <taxon>Eurotiomycetidae</taxon>
        <taxon>Eurotiales</taxon>
        <taxon>Aspergillaceae</taxon>
        <taxon>Penicillium</taxon>
    </lineage>
</organism>
<dbReference type="InterPro" id="IPR053137">
    <property type="entry name" value="NLR-like"/>
</dbReference>
<dbReference type="InterPro" id="IPR031469">
    <property type="entry name" value="SesB_dom"/>
</dbReference>
<dbReference type="SMART" id="SM00028">
    <property type="entry name" value="TPR"/>
    <property type="match status" value="5"/>
</dbReference>
<protein>
    <recommendedName>
        <fullName evidence="6">NB-ARC domain-containing protein</fullName>
    </recommendedName>
</protein>
<dbReference type="Pfam" id="PF17046">
    <property type="entry name" value="Ses_B"/>
    <property type="match status" value="1"/>
</dbReference>
<evidence type="ECO:0000259" key="3">
    <source>
        <dbReference type="Pfam" id="PF17046"/>
    </source>
</evidence>
<comment type="caution">
    <text evidence="4">The sequence shown here is derived from an EMBL/GenBank/DDBJ whole genome shotgun (WGS) entry which is preliminary data.</text>
</comment>
<dbReference type="Pfam" id="PF13424">
    <property type="entry name" value="TPR_12"/>
    <property type="match status" value="2"/>
</dbReference>
<dbReference type="EMBL" id="JAPQKS010000005">
    <property type="protein sequence ID" value="KAJ5225402.1"/>
    <property type="molecule type" value="Genomic_DNA"/>
</dbReference>
<proteinExistence type="predicted"/>
<feature type="region of interest" description="Disordered" evidence="1">
    <location>
        <begin position="363"/>
        <end position="393"/>
    </location>
</feature>
<dbReference type="SUPFAM" id="SSF52540">
    <property type="entry name" value="P-loop containing nucleoside triphosphate hydrolases"/>
    <property type="match status" value="1"/>
</dbReference>
<evidence type="ECO:0000313" key="5">
    <source>
        <dbReference type="Proteomes" id="UP001150941"/>
    </source>
</evidence>
<dbReference type="AlphaFoldDB" id="A0A9W9NSK6"/>
<dbReference type="Gene3D" id="3.40.50.300">
    <property type="entry name" value="P-loop containing nucleotide triphosphate hydrolases"/>
    <property type="match status" value="1"/>
</dbReference>
<dbReference type="Gene3D" id="1.25.40.10">
    <property type="entry name" value="Tetratricopeptide repeat domain"/>
    <property type="match status" value="2"/>
</dbReference>
<reference evidence="4" key="1">
    <citation type="submission" date="2022-11" db="EMBL/GenBank/DDBJ databases">
        <authorList>
            <person name="Petersen C."/>
        </authorList>
    </citation>
    <scope>NUCLEOTIDE SEQUENCE</scope>
    <source>
        <strain evidence="4">IBT 19713</strain>
    </source>
</reference>
<dbReference type="Proteomes" id="UP001150941">
    <property type="component" value="Unassembled WGS sequence"/>
</dbReference>
<evidence type="ECO:0008006" key="6">
    <source>
        <dbReference type="Google" id="ProtNLM"/>
    </source>
</evidence>